<sequence>MSTDSALAIVSSDPATVAAQRKQASNDAFAAEFDVIKSKGFQAYVKDLEAEKIKELREKLLSQMGLSEEDLANMSPEQRSAIEDTIAQEIQRRLATNSMANQGDSDETGSSQGNRAQSATRLGLAMVANGPGGIAFDPEVLNALQGVDASGTEPREGETEV</sequence>
<dbReference type="EMBL" id="BJZO01000125">
    <property type="protein sequence ID" value="GEO82882.1"/>
    <property type="molecule type" value="Genomic_DNA"/>
</dbReference>
<dbReference type="OrthoDB" id="7351654at2"/>
<keyword evidence="3" id="KW-1185">Reference proteome</keyword>
<feature type="compositionally biased region" description="Polar residues" evidence="1">
    <location>
        <begin position="94"/>
        <end position="120"/>
    </location>
</feature>
<proteinExistence type="predicted"/>
<dbReference type="RefSeq" id="WP_147164912.1">
    <property type="nucleotide sequence ID" value="NZ_BJZO01000125.1"/>
</dbReference>
<name>A0A512HBQ9_9PROT</name>
<reference evidence="2 3" key="1">
    <citation type="submission" date="2019-07" db="EMBL/GenBank/DDBJ databases">
        <title>Whole genome shotgun sequence of Rhodospirillum oryzae NBRC 107573.</title>
        <authorList>
            <person name="Hosoyama A."/>
            <person name="Uohara A."/>
            <person name="Ohji S."/>
            <person name="Ichikawa N."/>
        </authorList>
    </citation>
    <scope>NUCLEOTIDE SEQUENCE [LARGE SCALE GENOMIC DNA]</scope>
    <source>
        <strain evidence="2 3">NBRC 107573</strain>
    </source>
</reference>
<evidence type="ECO:0000313" key="2">
    <source>
        <dbReference type="EMBL" id="GEO82882.1"/>
    </source>
</evidence>
<accession>A0A512HBQ9</accession>
<feature type="region of interest" description="Disordered" evidence="1">
    <location>
        <begin position="93"/>
        <end position="124"/>
    </location>
</feature>
<dbReference type="Proteomes" id="UP000321567">
    <property type="component" value="Unassembled WGS sequence"/>
</dbReference>
<gene>
    <name evidence="2" type="ORF">ROR02_30130</name>
</gene>
<organism evidence="2 3">
    <name type="scientific">Pararhodospirillum oryzae</name>
    <dbReference type="NCBI Taxonomy" id="478448"/>
    <lineage>
        <taxon>Bacteria</taxon>
        <taxon>Pseudomonadati</taxon>
        <taxon>Pseudomonadota</taxon>
        <taxon>Alphaproteobacteria</taxon>
        <taxon>Rhodospirillales</taxon>
        <taxon>Rhodospirillaceae</taxon>
        <taxon>Pararhodospirillum</taxon>
    </lineage>
</organism>
<dbReference type="AlphaFoldDB" id="A0A512HBQ9"/>
<evidence type="ECO:0000256" key="1">
    <source>
        <dbReference type="SAM" id="MobiDB-lite"/>
    </source>
</evidence>
<protein>
    <submittedName>
        <fullName evidence="2">Uncharacterized protein</fullName>
    </submittedName>
</protein>
<evidence type="ECO:0000313" key="3">
    <source>
        <dbReference type="Proteomes" id="UP000321567"/>
    </source>
</evidence>
<comment type="caution">
    <text evidence="2">The sequence shown here is derived from an EMBL/GenBank/DDBJ whole genome shotgun (WGS) entry which is preliminary data.</text>
</comment>